<keyword evidence="3" id="KW-1185">Reference proteome</keyword>
<keyword evidence="1" id="KW-1133">Transmembrane helix</keyword>
<feature type="transmembrane region" description="Helical" evidence="1">
    <location>
        <begin position="109"/>
        <end position="136"/>
    </location>
</feature>
<feature type="transmembrane region" description="Helical" evidence="1">
    <location>
        <begin position="215"/>
        <end position="237"/>
    </location>
</feature>
<protein>
    <submittedName>
        <fullName evidence="2">Uncharacterized protein</fullName>
    </submittedName>
</protein>
<feature type="transmembrane region" description="Helical" evidence="1">
    <location>
        <begin position="157"/>
        <end position="177"/>
    </location>
</feature>
<evidence type="ECO:0000313" key="2">
    <source>
        <dbReference type="EMBL" id="KNE21647.1"/>
    </source>
</evidence>
<feature type="transmembrane region" description="Helical" evidence="1">
    <location>
        <begin position="81"/>
        <end position="103"/>
    </location>
</feature>
<reference evidence="3" key="1">
    <citation type="submission" date="2015-07" db="EMBL/GenBank/DDBJ databases">
        <title>Fjat-10053 dsm26.</title>
        <authorList>
            <person name="Liu B."/>
            <person name="Wang J."/>
            <person name="Zhu Y."/>
            <person name="Liu G."/>
            <person name="Chen Q."/>
            <person name="Chen Z."/>
            <person name="Lan J."/>
            <person name="Che J."/>
            <person name="Ge C."/>
            <person name="Shi H."/>
            <person name="Pan Z."/>
            <person name="Liu X."/>
        </authorList>
    </citation>
    <scope>NUCLEOTIDE SEQUENCE [LARGE SCALE GENOMIC DNA]</scope>
    <source>
        <strain evidence="3">DSM 26</strain>
    </source>
</reference>
<gene>
    <name evidence="2" type="ORF">AFK71_08410</name>
</gene>
<dbReference type="Proteomes" id="UP000036780">
    <property type="component" value="Unassembled WGS sequence"/>
</dbReference>
<dbReference type="PATRIC" id="fig|1473.5.peg.4741"/>
<feature type="transmembrane region" description="Helical" evidence="1">
    <location>
        <begin position="183"/>
        <end position="203"/>
    </location>
</feature>
<proteinExistence type="predicted"/>
<organism evidence="2 3">
    <name type="scientific">Virgibacillus pantothenticus</name>
    <dbReference type="NCBI Taxonomy" id="1473"/>
    <lineage>
        <taxon>Bacteria</taxon>
        <taxon>Bacillati</taxon>
        <taxon>Bacillota</taxon>
        <taxon>Bacilli</taxon>
        <taxon>Bacillales</taxon>
        <taxon>Bacillaceae</taxon>
        <taxon>Virgibacillus</taxon>
    </lineage>
</organism>
<sequence length="252" mass="28524">MLCPNCEQESKEGKYCTNCGAHLYPEQAATVEEEGESQLNTATNKRDFSSTINAEAKHFASFFMTYLKSPHNARFVTQQDFIPAIISIVLLSLTITLSFYLVTLQFGSFFVSISFLDGFIIPFIQHLLVYAFMTILTYFSTKLTGQHISWKNTVTKVGAYTIPFIITFLIGIVLTLIRIPFSSVLTFISLLGPVIFIPSFILLEQQHEKKGYDRIYVLIGFYIVSFVLATIILQNMLGSIFGNLMENFFQGF</sequence>
<accession>A0A0L0QSZ0</accession>
<dbReference type="EMBL" id="LGTO01000005">
    <property type="protein sequence ID" value="KNE21647.1"/>
    <property type="molecule type" value="Genomic_DNA"/>
</dbReference>
<dbReference type="AlphaFoldDB" id="A0A0L0QSZ0"/>
<comment type="caution">
    <text evidence="2">The sequence shown here is derived from an EMBL/GenBank/DDBJ whole genome shotgun (WGS) entry which is preliminary data.</text>
</comment>
<keyword evidence="1" id="KW-0472">Membrane</keyword>
<keyword evidence="1" id="KW-0812">Transmembrane</keyword>
<name>A0A0L0QSZ0_VIRPA</name>
<evidence type="ECO:0000313" key="3">
    <source>
        <dbReference type="Proteomes" id="UP000036780"/>
    </source>
</evidence>
<dbReference type="OrthoDB" id="2448863at2"/>
<evidence type="ECO:0000256" key="1">
    <source>
        <dbReference type="SAM" id="Phobius"/>
    </source>
</evidence>